<dbReference type="PANTHER" id="PTHR15001:SF3">
    <property type="entry name" value="BETA-DEFENSIN 123"/>
    <property type="match status" value="1"/>
</dbReference>
<evidence type="ECO:0000256" key="1">
    <source>
        <dbReference type="ARBA" id="ARBA00004613"/>
    </source>
</evidence>
<accession>A0ABM3Y9L9</accession>
<keyword evidence="8" id="KW-1015">Disulfide bond</keyword>
<evidence type="ECO:0000256" key="8">
    <source>
        <dbReference type="ARBA" id="ARBA00023157"/>
    </source>
</evidence>
<comment type="subcellular location">
    <subcellularLocation>
        <location evidence="1">Secreted</location>
    </subcellularLocation>
</comment>
<keyword evidence="3" id="KW-0964">Secreted</keyword>
<keyword evidence="4" id="KW-0929">Antimicrobial</keyword>
<keyword evidence="10" id="KW-1185">Reference proteome</keyword>
<name>A0ABM3Y9L9_ERIEU</name>
<protein>
    <submittedName>
        <fullName evidence="11">Beta-defensin 126-like</fullName>
    </submittedName>
</protein>
<dbReference type="InterPro" id="IPR050544">
    <property type="entry name" value="Beta-defensin"/>
</dbReference>
<proteinExistence type="inferred from homology"/>
<evidence type="ECO:0000256" key="7">
    <source>
        <dbReference type="ARBA" id="ARBA00023022"/>
    </source>
</evidence>
<evidence type="ECO:0000256" key="3">
    <source>
        <dbReference type="ARBA" id="ARBA00022525"/>
    </source>
</evidence>
<sequence length="121" mass="13340">MKSSLLTLALLLLLVKLASGNWYVRKCANRLGTCKKMCSYGETQINPVTGMCNREKLCCVPRLQNDPLLCGDGDGDSDSDSNAMFGRTSHLRSTSNFGGGEIQIRQRTDMIKVYSQTSIKN</sequence>
<evidence type="ECO:0000256" key="5">
    <source>
        <dbReference type="ARBA" id="ARBA00022729"/>
    </source>
</evidence>
<keyword evidence="5 9" id="KW-0732">Signal</keyword>
<reference evidence="11" key="2">
    <citation type="submission" date="2025-08" db="UniProtKB">
        <authorList>
            <consortium name="RefSeq"/>
        </authorList>
    </citation>
    <scope>IDENTIFICATION</scope>
</reference>
<keyword evidence="6" id="KW-0211">Defensin</keyword>
<evidence type="ECO:0000313" key="10">
    <source>
        <dbReference type="Proteomes" id="UP001652624"/>
    </source>
</evidence>
<organism evidence="10 11">
    <name type="scientific">Erinaceus europaeus</name>
    <name type="common">Western European hedgehog</name>
    <dbReference type="NCBI Taxonomy" id="9365"/>
    <lineage>
        <taxon>Eukaryota</taxon>
        <taxon>Metazoa</taxon>
        <taxon>Chordata</taxon>
        <taxon>Craniata</taxon>
        <taxon>Vertebrata</taxon>
        <taxon>Euteleostomi</taxon>
        <taxon>Mammalia</taxon>
        <taxon>Eutheria</taxon>
        <taxon>Laurasiatheria</taxon>
        <taxon>Eulipotyphla</taxon>
        <taxon>Erinaceidae</taxon>
        <taxon>Erinaceinae</taxon>
        <taxon>Erinaceus</taxon>
    </lineage>
</organism>
<reference evidence="10" key="1">
    <citation type="submission" date="2025-05" db="UniProtKB">
        <authorList>
            <consortium name="RefSeq"/>
        </authorList>
    </citation>
    <scope>NUCLEOTIDE SEQUENCE [LARGE SCALE GENOMIC DNA]</scope>
</reference>
<gene>
    <name evidence="11" type="primary">LOC132541370</name>
</gene>
<keyword evidence="7" id="KW-0044">Antibiotic</keyword>
<feature type="signal peptide" evidence="9">
    <location>
        <begin position="1"/>
        <end position="20"/>
    </location>
</feature>
<dbReference type="PANTHER" id="PTHR15001">
    <property type="entry name" value="BETA-DEFENSIN 123-RELATED"/>
    <property type="match status" value="1"/>
</dbReference>
<dbReference type="RefSeq" id="XP_060057756.1">
    <property type="nucleotide sequence ID" value="XM_060201773.1"/>
</dbReference>
<feature type="chain" id="PRO_5046961570" evidence="9">
    <location>
        <begin position="21"/>
        <end position="121"/>
    </location>
</feature>
<evidence type="ECO:0000256" key="9">
    <source>
        <dbReference type="SAM" id="SignalP"/>
    </source>
</evidence>
<dbReference type="GeneID" id="132541370"/>
<evidence type="ECO:0000256" key="6">
    <source>
        <dbReference type="ARBA" id="ARBA00022940"/>
    </source>
</evidence>
<comment type="similarity">
    <text evidence="2">Belongs to the beta-defensin family.</text>
</comment>
<evidence type="ECO:0000256" key="2">
    <source>
        <dbReference type="ARBA" id="ARBA00007371"/>
    </source>
</evidence>
<evidence type="ECO:0000256" key="4">
    <source>
        <dbReference type="ARBA" id="ARBA00022529"/>
    </source>
</evidence>
<dbReference type="Proteomes" id="UP001652624">
    <property type="component" value="Chromosome 1"/>
</dbReference>
<evidence type="ECO:0000313" key="11">
    <source>
        <dbReference type="RefSeq" id="XP_060057756.1"/>
    </source>
</evidence>